<dbReference type="OrthoDB" id="9927776at2"/>
<dbReference type="EMBL" id="RZGZ01000003">
    <property type="protein sequence ID" value="RUQ99131.1"/>
    <property type="molecule type" value="Genomic_DNA"/>
</dbReference>
<dbReference type="RefSeq" id="WP_127050693.1">
    <property type="nucleotide sequence ID" value="NZ_RZGZ01000003.1"/>
</dbReference>
<dbReference type="Proteomes" id="UP000274909">
    <property type="component" value="Unassembled WGS sequence"/>
</dbReference>
<evidence type="ECO:0000313" key="2">
    <source>
        <dbReference type="Proteomes" id="UP000274909"/>
    </source>
</evidence>
<evidence type="ECO:0000313" key="1">
    <source>
        <dbReference type="EMBL" id="RUQ99131.1"/>
    </source>
</evidence>
<protein>
    <submittedName>
        <fullName evidence="1">Uncharacterized protein</fullName>
    </submittedName>
</protein>
<proteinExistence type="predicted"/>
<gene>
    <name evidence="1" type="ORF">ELQ94_12515</name>
</gene>
<comment type="caution">
    <text evidence="1">The sequence shown here is derived from an EMBL/GenBank/DDBJ whole genome shotgun (WGS) entry which is preliminary data.</text>
</comment>
<sequence length="59" mass="6587">MDRVLNRAWNIVRGTGTTRAVGTVYVPDRMASAAERRYFDSLVGREDVRHDPNVVLVAG</sequence>
<reference evidence="1 2" key="1">
    <citation type="submission" date="2018-12" db="EMBL/GenBank/DDBJ databases">
        <authorList>
            <person name="Li F."/>
        </authorList>
    </citation>
    <scope>NUCLEOTIDE SEQUENCE [LARGE SCALE GENOMIC DNA]</scope>
    <source>
        <strain evidence="1 2">EGI 6500705</strain>
    </source>
</reference>
<dbReference type="AlphaFoldDB" id="A0A433JRA4"/>
<name>A0A433JRA4_9MICO</name>
<accession>A0A433JRA4</accession>
<organism evidence="1 2">
    <name type="scientific">Labedella endophytica</name>
    <dbReference type="NCBI Taxonomy" id="1523160"/>
    <lineage>
        <taxon>Bacteria</taxon>
        <taxon>Bacillati</taxon>
        <taxon>Actinomycetota</taxon>
        <taxon>Actinomycetes</taxon>
        <taxon>Micrococcales</taxon>
        <taxon>Microbacteriaceae</taxon>
        <taxon>Labedella</taxon>
    </lineage>
</organism>
<keyword evidence="2" id="KW-1185">Reference proteome</keyword>